<keyword evidence="1" id="KW-0812">Transmembrane</keyword>
<reference evidence="2" key="3">
    <citation type="submission" date="2025-08" db="UniProtKB">
        <authorList>
            <consortium name="Ensembl"/>
        </authorList>
    </citation>
    <scope>IDENTIFICATION</scope>
    <source>
        <strain evidence="2">C57BL/6J</strain>
    </source>
</reference>
<dbReference type="Proteomes" id="UP000000589">
    <property type="component" value="Chromosome 2"/>
</dbReference>
<feature type="transmembrane region" description="Helical" evidence="1">
    <location>
        <begin position="25"/>
        <end position="48"/>
    </location>
</feature>
<keyword evidence="1" id="KW-0472">Membrane</keyword>
<reference evidence="2 4" key="2">
    <citation type="journal article" date="2011" name="PLoS Biol.">
        <title>Modernizing reference genome assemblies.</title>
        <authorList>
            <person name="Church D.M."/>
            <person name="Schneider V.A."/>
            <person name="Graves T."/>
            <person name="Auger K."/>
            <person name="Cunningham F."/>
            <person name="Bouk N."/>
            <person name="Chen H.C."/>
            <person name="Agarwala R."/>
            <person name="McLaren W.M."/>
            <person name="Ritchie G.R."/>
            <person name="Albracht D."/>
            <person name="Kremitzki M."/>
            <person name="Rock S."/>
            <person name="Kotkiewicz H."/>
            <person name="Kremitzki C."/>
            <person name="Wollam A."/>
            <person name="Trani L."/>
            <person name="Fulton L."/>
            <person name="Fulton R."/>
            <person name="Matthews L."/>
            <person name="Whitehead S."/>
            <person name="Chow W."/>
            <person name="Torrance J."/>
            <person name="Dunn M."/>
            <person name="Harden G."/>
            <person name="Threadgold G."/>
            <person name="Wood J."/>
            <person name="Collins J."/>
            <person name="Heath P."/>
            <person name="Griffiths G."/>
            <person name="Pelan S."/>
            <person name="Grafham D."/>
            <person name="Eichler E.E."/>
            <person name="Weinstock G."/>
            <person name="Mardis E.R."/>
            <person name="Wilson R.K."/>
            <person name="Howe K."/>
            <person name="Flicek P."/>
            <person name="Hubbard T."/>
        </authorList>
    </citation>
    <scope>NUCLEOTIDE SEQUENCE [LARGE SCALE GENOMIC DNA]</scope>
    <source>
        <strain evidence="2 4">C57BL/6J</strain>
    </source>
</reference>
<dbReference type="VEuPathDB" id="HostDB:ENSMUSG00000015790"/>
<accession>A0A0A6YXB3</accession>
<reference evidence="2 4" key="1">
    <citation type="journal article" date="2009" name="PLoS Biol.">
        <title>Lineage-specific biology revealed by a finished genome assembly of the mouse.</title>
        <authorList>
            <consortium name="Mouse Genome Sequencing Consortium"/>
            <person name="Church D.M."/>
            <person name="Goodstadt L."/>
            <person name="Hillier L.W."/>
            <person name="Zody M.C."/>
            <person name="Goldstein S."/>
            <person name="She X."/>
            <person name="Bult C.J."/>
            <person name="Agarwala R."/>
            <person name="Cherry J.L."/>
            <person name="DiCuccio M."/>
            <person name="Hlavina W."/>
            <person name="Kapustin Y."/>
            <person name="Meric P."/>
            <person name="Maglott D."/>
            <person name="Birtle Z."/>
            <person name="Marques A.C."/>
            <person name="Graves T."/>
            <person name="Zhou S."/>
            <person name="Teague B."/>
            <person name="Potamousis K."/>
            <person name="Churas C."/>
            <person name="Place M."/>
            <person name="Herschleb J."/>
            <person name="Runnheim R."/>
            <person name="Forrest D."/>
            <person name="Amos-Landgraf J."/>
            <person name="Schwartz D.C."/>
            <person name="Cheng Z."/>
            <person name="Lindblad-Toh K."/>
            <person name="Eichler E.E."/>
            <person name="Ponting C.P."/>
        </authorList>
    </citation>
    <scope>NUCLEOTIDE SEQUENCE [LARGE SCALE GENOMIC DNA]</scope>
    <source>
        <strain evidence="2 4">C57BL/6J</strain>
    </source>
</reference>
<dbReference type="MGI" id="MGI:98443">
    <property type="gene designation" value="Surf1"/>
</dbReference>
<dbReference type="SMR" id="A0A0A6YXB3"/>
<dbReference type="ExpressionAtlas" id="A0A0A6YXB3">
    <property type="expression patterns" value="baseline and differential"/>
</dbReference>
<organism evidence="2 4">
    <name type="scientific">Mus musculus</name>
    <name type="common">Mouse</name>
    <dbReference type="NCBI Taxonomy" id="10090"/>
    <lineage>
        <taxon>Eukaryota</taxon>
        <taxon>Metazoa</taxon>
        <taxon>Chordata</taxon>
        <taxon>Craniata</taxon>
        <taxon>Vertebrata</taxon>
        <taxon>Euteleostomi</taxon>
        <taxon>Mammalia</taxon>
        <taxon>Eutheria</taxon>
        <taxon>Euarchontoglires</taxon>
        <taxon>Glires</taxon>
        <taxon>Rodentia</taxon>
        <taxon>Myomorpha</taxon>
        <taxon>Muroidea</taxon>
        <taxon>Muridae</taxon>
        <taxon>Murinae</taxon>
        <taxon>Mus</taxon>
        <taxon>Mus</taxon>
    </lineage>
</organism>
<name>A0A0A6YXB3_MOUSE</name>
<keyword evidence="4" id="KW-1185">Reference proteome</keyword>
<evidence type="ECO:0000313" key="2">
    <source>
        <dbReference type="Ensembl" id="ENSMUSP00000141918.2"/>
    </source>
</evidence>
<sequence>MVCRPRRCCSSTAETAAAKAEDDSFLQWFLLLIPATAFGLGTWQLMLFL</sequence>
<evidence type="ECO:0000313" key="3">
    <source>
        <dbReference type="MGI" id="MGI:98443"/>
    </source>
</evidence>
<dbReference type="Antibodypedia" id="18363">
    <property type="antibodies" value="161 antibodies from 29 providers"/>
</dbReference>
<dbReference type="AGR" id="MGI:98443"/>
<proteinExistence type="predicted"/>
<gene>
    <name evidence="2 3" type="primary">Surf1</name>
</gene>
<evidence type="ECO:0000256" key="1">
    <source>
        <dbReference type="SAM" id="Phobius"/>
    </source>
</evidence>
<keyword evidence="1" id="KW-1133">Transmembrane helix</keyword>
<protein>
    <submittedName>
        <fullName evidence="2">Surfeit gene 1</fullName>
    </submittedName>
</protein>
<dbReference type="AlphaFoldDB" id="A0A0A6YXB3"/>
<dbReference type="Bgee" id="ENSMUSG00000015790">
    <property type="expression patterns" value="Expressed in facial nucleus and 254 other cell types or tissues"/>
</dbReference>
<dbReference type="GeneTree" id="ENSGT00530000064194"/>
<dbReference type="Ensembl" id="ENSMUST00000129682.2">
    <property type="protein sequence ID" value="ENSMUSP00000141918.2"/>
    <property type="gene ID" value="ENSMUSG00000015790.17"/>
</dbReference>
<evidence type="ECO:0000313" key="4">
    <source>
        <dbReference type="Proteomes" id="UP000000589"/>
    </source>
</evidence>
<reference evidence="2" key="4">
    <citation type="submission" date="2025-09" db="UniProtKB">
        <authorList>
            <consortium name="Ensembl"/>
        </authorList>
    </citation>
    <scope>IDENTIFICATION</scope>
    <source>
        <strain evidence="2">C57BL/6J</strain>
    </source>
</reference>